<dbReference type="EC" id="2.2.1.1" evidence="9"/>
<evidence type="ECO:0000256" key="3">
    <source>
        <dbReference type="ARBA" id="ARBA00001941"/>
    </source>
</evidence>
<evidence type="ECO:0000256" key="15">
    <source>
        <dbReference type="ARBA" id="ARBA00023052"/>
    </source>
</evidence>
<keyword evidence="12" id="KW-0479">Metal-binding</keyword>
<dbReference type="OrthoDB" id="10267175at2759"/>
<proteinExistence type="inferred from homology"/>
<dbReference type="WBParaSite" id="EVEC_0000840301-mRNA-1">
    <property type="protein sequence ID" value="EVEC_0000840301-mRNA-1"/>
    <property type="gene ID" value="EVEC_0000840301"/>
</dbReference>
<dbReference type="InterPro" id="IPR033248">
    <property type="entry name" value="Transketolase_C"/>
</dbReference>
<dbReference type="Proteomes" id="UP000274131">
    <property type="component" value="Unassembled WGS sequence"/>
</dbReference>
<comment type="subcellular location">
    <subcellularLocation>
        <location evidence="6">Mitochondrion</location>
    </subcellularLocation>
</comment>
<dbReference type="FunFam" id="3.40.50.970:FF:000129">
    <property type="entry name" value="Transketolase"/>
    <property type="match status" value="1"/>
</dbReference>
<evidence type="ECO:0000313" key="19">
    <source>
        <dbReference type="Proteomes" id="UP000274131"/>
    </source>
</evidence>
<evidence type="ECO:0000256" key="8">
    <source>
        <dbReference type="ARBA" id="ARBA00011738"/>
    </source>
</evidence>
<evidence type="ECO:0000256" key="4">
    <source>
        <dbReference type="ARBA" id="ARBA00001946"/>
    </source>
</evidence>
<sequence length="606" mass="65044">MKLDPKFVQNLSDAANRMRISAIQMTCASKSGHPTSSCSAAEILATLFFSEMKFDVSQPKHPAADRFVLSKGHACPILYAAWEEAGHLTHEQVMSLRKIDSDIEGHPTPRLDFIDVATGSLGQGLSCAAGMAYVGKYIDKAKYRVYCLLGDGESAEGSVWEAAGFSSYYKLDNLVAIVDVNRLGQSQETMLGHDVETYRKRFEAFGFNAIVVDGNDVADLMRGFVLARFSKDKPAAIIAKTLKGKGIENIEDKAIEARIVDKNGKGTLKVHKPEGDVPQANLNIGNIHIAAPNYKKGDKVATRAAYGTALAKLGDACPRVIGLDGDTKNSTFSEKILKAHPQQFIECFIAEQNLVGVAIGAGCRDRTIPFASTFAAFFTRATDQLRMGAVSFANIKCAGSHVGVSIGEDGPSQMALEDLAIFRSFPSSTVFYPTDAVAAERATELAANTRGIVFIRTGRPANPVIYDNNEHFEIGKGKVVRESDKDTVLLIGAGVTLYECLKAADTLAGEGIHAAVIDPFTIKPLDKELIAKHAKRVGGKVVTVEDHYPAGGIGEAVCSAMSEEGNIRVKSLCVTGVPRSGPPDALLEMFGISSTHIVKAVKHLLH</sequence>
<dbReference type="Pfam" id="PF02780">
    <property type="entry name" value="Transketolase_C"/>
    <property type="match status" value="1"/>
</dbReference>
<evidence type="ECO:0000256" key="9">
    <source>
        <dbReference type="ARBA" id="ARBA00013152"/>
    </source>
</evidence>
<keyword evidence="11" id="KW-0808">Transferase</keyword>
<evidence type="ECO:0000256" key="12">
    <source>
        <dbReference type="ARBA" id="ARBA00022723"/>
    </source>
</evidence>
<dbReference type="Gene3D" id="3.40.50.920">
    <property type="match status" value="1"/>
</dbReference>
<dbReference type="GO" id="GO:0019682">
    <property type="term" value="P:glyceraldehyde-3-phosphate metabolic process"/>
    <property type="evidence" value="ECO:0007669"/>
    <property type="project" value="UniProtKB-ARBA"/>
</dbReference>
<dbReference type="GO" id="GO:0004802">
    <property type="term" value="F:transketolase activity"/>
    <property type="evidence" value="ECO:0007669"/>
    <property type="project" value="UniProtKB-EC"/>
</dbReference>
<accession>A0A0N4VCU5</accession>
<evidence type="ECO:0000256" key="5">
    <source>
        <dbReference type="ARBA" id="ARBA00001964"/>
    </source>
</evidence>
<comment type="cofactor">
    <cofactor evidence="4">
        <name>Mg(2+)</name>
        <dbReference type="ChEBI" id="CHEBI:18420"/>
    </cofactor>
</comment>
<evidence type="ECO:0000256" key="10">
    <source>
        <dbReference type="ARBA" id="ARBA00016662"/>
    </source>
</evidence>
<comment type="cofactor">
    <cofactor evidence="1">
        <name>Ca(2+)</name>
        <dbReference type="ChEBI" id="CHEBI:29108"/>
    </cofactor>
</comment>
<dbReference type="SUPFAM" id="SSF52518">
    <property type="entry name" value="Thiamin diphosphate-binding fold (THDP-binding)"/>
    <property type="match status" value="2"/>
</dbReference>
<dbReference type="SUPFAM" id="SSF52922">
    <property type="entry name" value="TK C-terminal domain-like"/>
    <property type="match status" value="1"/>
</dbReference>
<name>A0A0N4VCU5_ENTVE</name>
<dbReference type="InterPro" id="IPR029061">
    <property type="entry name" value="THDP-binding"/>
</dbReference>
<dbReference type="InterPro" id="IPR009014">
    <property type="entry name" value="Transketo_C/PFOR_II"/>
</dbReference>
<keyword evidence="14" id="KW-0460">Magnesium</keyword>
<feature type="domain" description="Transketolase-like pyrimidine-binding" evidence="17">
    <location>
        <begin position="300"/>
        <end position="464"/>
    </location>
</feature>
<dbReference type="STRING" id="51028.A0A0N4VCU5"/>
<comment type="cofactor">
    <cofactor evidence="5">
        <name>thiamine diphosphate</name>
        <dbReference type="ChEBI" id="CHEBI:58937"/>
    </cofactor>
</comment>
<dbReference type="CDD" id="cd07033">
    <property type="entry name" value="TPP_PYR_DXS_TK_like"/>
    <property type="match status" value="1"/>
</dbReference>
<comment type="cofactor">
    <cofactor evidence="3">
        <name>Co(2+)</name>
        <dbReference type="ChEBI" id="CHEBI:48828"/>
    </cofactor>
</comment>
<evidence type="ECO:0000256" key="1">
    <source>
        <dbReference type="ARBA" id="ARBA00001913"/>
    </source>
</evidence>
<comment type="cofactor">
    <cofactor evidence="2">
        <name>Mn(2+)</name>
        <dbReference type="ChEBI" id="CHEBI:29035"/>
    </cofactor>
</comment>
<evidence type="ECO:0000256" key="16">
    <source>
        <dbReference type="ARBA" id="ARBA00023128"/>
    </source>
</evidence>
<comment type="similarity">
    <text evidence="7">Belongs to the transketolase family.</text>
</comment>
<dbReference type="GO" id="GO:0030976">
    <property type="term" value="F:thiamine pyrophosphate binding"/>
    <property type="evidence" value="ECO:0007669"/>
    <property type="project" value="TreeGrafter"/>
</dbReference>
<evidence type="ECO:0000313" key="20">
    <source>
        <dbReference type="WBParaSite" id="EVEC_0000840301-mRNA-1"/>
    </source>
</evidence>
<evidence type="ECO:0000256" key="11">
    <source>
        <dbReference type="ARBA" id="ARBA00022679"/>
    </source>
</evidence>
<evidence type="ECO:0000256" key="13">
    <source>
        <dbReference type="ARBA" id="ARBA00022837"/>
    </source>
</evidence>
<keyword evidence="16" id="KW-0496">Mitochondrion</keyword>
<organism evidence="20">
    <name type="scientific">Enterobius vermicularis</name>
    <name type="common">Human pinworm</name>
    <dbReference type="NCBI Taxonomy" id="51028"/>
    <lineage>
        <taxon>Eukaryota</taxon>
        <taxon>Metazoa</taxon>
        <taxon>Ecdysozoa</taxon>
        <taxon>Nematoda</taxon>
        <taxon>Chromadorea</taxon>
        <taxon>Rhabditida</taxon>
        <taxon>Spirurina</taxon>
        <taxon>Oxyuridomorpha</taxon>
        <taxon>Oxyuroidea</taxon>
        <taxon>Oxyuridae</taxon>
        <taxon>Enterobius</taxon>
    </lineage>
</organism>
<dbReference type="Pfam" id="PF00456">
    <property type="entry name" value="Transketolase_N"/>
    <property type="match status" value="1"/>
</dbReference>
<evidence type="ECO:0000256" key="14">
    <source>
        <dbReference type="ARBA" id="ARBA00022842"/>
    </source>
</evidence>
<dbReference type="InterPro" id="IPR005474">
    <property type="entry name" value="Transketolase_N"/>
</dbReference>
<dbReference type="InterPro" id="IPR051424">
    <property type="entry name" value="Transketolase-like"/>
</dbReference>
<evidence type="ECO:0000256" key="7">
    <source>
        <dbReference type="ARBA" id="ARBA00007131"/>
    </source>
</evidence>
<protein>
    <recommendedName>
        <fullName evidence="10">Transketolase</fullName>
        <ecNumber evidence="9">2.2.1.1</ecNumber>
    </recommendedName>
</protein>
<evidence type="ECO:0000259" key="17">
    <source>
        <dbReference type="SMART" id="SM00861"/>
    </source>
</evidence>
<dbReference type="InterPro" id="IPR005475">
    <property type="entry name" value="Transketolase-like_Pyr-bd"/>
</dbReference>
<reference evidence="18 19" key="2">
    <citation type="submission" date="2018-10" db="EMBL/GenBank/DDBJ databases">
        <authorList>
            <consortium name="Pathogen Informatics"/>
        </authorList>
    </citation>
    <scope>NUCLEOTIDE SEQUENCE [LARGE SCALE GENOMIC DNA]</scope>
</reference>
<dbReference type="GO" id="GO:0005739">
    <property type="term" value="C:mitochondrion"/>
    <property type="evidence" value="ECO:0007669"/>
    <property type="project" value="UniProtKB-SubCell"/>
</dbReference>
<dbReference type="PROSITE" id="PS00802">
    <property type="entry name" value="TRANSKETOLASE_2"/>
    <property type="match status" value="1"/>
</dbReference>
<keyword evidence="19" id="KW-1185">Reference proteome</keyword>
<dbReference type="AlphaFoldDB" id="A0A0N4VCU5"/>
<dbReference type="PANTHER" id="PTHR43195">
    <property type="entry name" value="TRANSKETOLASE"/>
    <property type="match status" value="1"/>
</dbReference>
<dbReference type="InterPro" id="IPR020826">
    <property type="entry name" value="Transketolase_BS"/>
</dbReference>
<dbReference type="PANTHER" id="PTHR43195:SF1">
    <property type="entry name" value="FI06132P-RELATED"/>
    <property type="match status" value="1"/>
</dbReference>
<dbReference type="Pfam" id="PF02779">
    <property type="entry name" value="Transket_pyr"/>
    <property type="match status" value="1"/>
</dbReference>
<gene>
    <name evidence="18" type="ORF">EVEC_LOCUS7887</name>
</gene>
<dbReference type="CDD" id="cd02012">
    <property type="entry name" value="TPP_TK"/>
    <property type="match status" value="1"/>
</dbReference>
<evidence type="ECO:0000313" key="18">
    <source>
        <dbReference type="EMBL" id="VDD93136.1"/>
    </source>
</evidence>
<dbReference type="PROSITE" id="PS00801">
    <property type="entry name" value="TRANSKETOLASE_1"/>
    <property type="match status" value="1"/>
</dbReference>
<dbReference type="InterPro" id="IPR049557">
    <property type="entry name" value="Transketolase_CS"/>
</dbReference>
<dbReference type="GO" id="GO:0046872">
    <property type="term" value="F:metal ion binding"/>
    <property type="evidence" value="ECO:0007669"/>
    <property type="project" value="UniProtKB-KW"/>
</dbReference>
<keyword evidence="13" id="KW-0106">Calcium</keyword>
<dbReference type="NCBIfam" id="NF004559">
    <property type="entry name" value="PRK05899.2-5"/>
    <property type="match status" value="1"/>
</dbReference>
<comment type="subunit">
    <text evidence="8">Homodimer.</text>
</comment>
<evidence type="ECO:0000256" key="2">
    <source>
        <dbReference type="ARBA" id="ARBA00001936"/>
    </source>
</evidence>
<evidence type="ECO:0000256" key="6">
    <source>
        <dbReference type="ARBA" id="ARBA00004173"/>
    </source>
</evidence>
<dbReference type="Gene3D" id="3.40.50.970">
    <property type="match status" value="2"/>
</dbReference>
<dbReference type="SMART" id="SM00861">
    <property type="entry name" value="Transket_pyr"/>
    <property type="match status" value="1"/>
</dbReference>
<dbReference type="EMBL" id="UXUI01009145">
    <property type="protein sequence ID" value="VDD93136.1"/>
    <property type="molecule type" value="Genomic_DNA"/>
</dbReference>
<reference evidence="20" key="1">
    <citation type="submission" date="2017-02" db="UniProtKB">
        <authorList>
            <consortium name="WormBaseParasite"/>
        </authorList>
    </citation>
    <scope>IDENTIFICATION</scope>
</reference>
<keyword evidence="15" id="KW-0786">Thiamine pyrophosphate</keyword>